<keyword evidence="2" id="KW-0472">Membrane</keyword>
<keyword evidence="2" id="KW-1133">Transmembrane helix</keyword>
<evidence type="ECO:0000313" key="4">
    <source>
        <dbReference type="Proteomes" id="UP000092578"/>
    </source>
</evidence>
<evidence type="ECO:0000256" key="1">
    <source>
        <dbReference type="SAM" id="Coils"/>
    </source>
</evidence>
<feature type="coiled-coil region" evidence="1">
    <location>
        <begin position="63"/>
        <end position="97"/>
    </location>
</feature>
<keyword evidence="1" id="KW-0175">Coiled coil</keyword>
<dbReference type="GO" id="GO:0051301">
    <property type="term" value="P:cell division"/>
    <property type="evidence" value="ECO:0007669"/>
    <property type="project" value="InterPro"/>
</dbReference>
<reference evidence="4" key="1">
    <citation type="submission" date="2016-05" db="EMBL/GenBank/DDBJ databases">
        <authorList>
            <person name="Liu B."/>
            <person name="Wang J."/>
            <person name="Zhu Y."/>
            <person name="Liu G."/>
            <person name="Chen Q."/>
            <person name="Chen Z."/>
            <person name="Lan J."/>
            <person name="Che J."/>
            <person name="Ge C."/>
            <person name="Shi H."/>
            <person name="Pan Z."/>
            <person name="Liu X."/>
        </authorList>
    </citation>
    <scope>NUCLEOTIDE SEQUENCE [LARGE SCALE GENOMIC DNA]</scope>
    <source>
        <strain evidence="4">FJAT-27215</strain>
    </source>
</reference>
<evidence type="ECO:0000256" key="2">
    <source>
        <dbReference type="SAM" id="Phobius"/>
    </source>
</evidence>
<dbReference type="PANTHER" id="PTHR40027">
    <property type="entry name" value="CELL DIVISION PROTEIN DIVIC"/>
    <property type="match status" value="1"/>
</dbReference>
<organism evidence="3 4">
    <name type="scientific">Pseudobacillus wudalianchiensis</name>
    <dbReference type="NCBI Taxonomy" id="1743143"/>
    <lineage>
        <taxon>Bacteria</taxon>
        <taxon>Bacillati</taxon>
        <taxon>Bacillota</taxon>
        <taxon>Bacilli</taxon>
        <taxon>Bacillales</taxon>
        <taxon>Bacillaceae</taxon>
        <taxon>Pseudobacillus</taxon>
    </lineage>
</organism>
<name>A0A1B9B669_9BACI</name>
<dbReference type="PANTHER" id="PTHR40027:SF1">
    <property type="entry name" value="CELL DIVISION PROTEIN DIVIC"/>
    <property type="match status" value="1"/>
</dbReference>
<dbReference type="RefSeq" id="WP_065409950.1">
    <property type="nucleotide sequence ID" value="NZ_MAYT01000008.1"/>
</dbReference>
<comment type="caution">
    <text evidence="3">The sequence shown here is derived from an EMBL/GenBank/DDBJ whole genome shotgun (WGS) entry which is preliminary data.</text>
</comment>
<feature type="transmembrane region" description="Helical" evidence="2">
    <location>
        <begin position="38"/>
        <end position="57"/>
    </location>
</feature>
<dbReference type="Pfam" id="PF04977">
    <property type="entry name" value="DivIC"/>
    <property type="match status" value="1"/>
</dbReference>
<proteinExistence type="predicted"/>
<evidence type="ECO:0000313" key="3">
    <source>
        <dbReference type="EMBL" id="OCA91596.1"/>
    </source>
</evidence>
<keyword evidence="2" id="KW-0812">Transmembrane</keyword>
<gene>
    <name evidence="3" type="ORF">A8F95_20850</name>
</gene>
<sequence length="132" mass="15278">MSGLNKSKVTALKNAFVFSRARKDLFMARHKKKLYRRLIAFVVVALMISVGLMSTLYSRTAHLEEQKLAKEKAEASLAELKQQQKRYEEELKKLEDDEYIAELARKKYFLSDDGEIIFNLPESEESNGKSKE</sequence>
<dbReference type="InterPro" id="IPR039076">
    <property type="entry name" value="DivIC"/>
</dbReference>
<dbReference type="InterPro" id="IPR007060">
    <property type="entry name" value="FtsL/DivIC"/>
</dbReference>
<protein>
    <recommendedName>
        <fullName evidence="5">Cell division protein DIVIC</fullName>
    </recommendedName>
</protein>
<dbReference type="AlphaFoldDB" id="A0A1B9B669"/>
<dbReference type="Proteomes" id="UP000092578">
    <property type="component" value="Unassembled WGS sequence"/>
</dbReference>
<keyword evidence="4" id="KW-1185">Reference proteome</keyword>
<evidence type="ECO:0008006" key="5">
    <source>
        <dbReference type="Google" id="ProtNLM"/>
    </source>
</evidence>
<dbReference type="EMBL" id="MAYT01000008">
    <property type="protein sequence ID" value="OCA91596.1"/>
    <property type="molecule type" value="Genomic_DNA"/>
</dbReference>
<accession>A0A1B9B669</accession>